<evidence type="ECO:0000256" key="2">
    <source>
        <dbReference type="ARBA" id="ARBA00022692"/>
    </source>
</evidence>
<organism evidence="10 11">
    <name type="scientific">Hibiscus sabdariffa</name>
    <name type="common">roselle</name>
    <dbReference type="NCBI Taxonomy" id="183260"/>
    <lineage>
        <taxon>Eukaryota</taxon>
        <taxon>Viridiplantae</taxon>
        <taxon>Streptophyta</taxon>
        <taxon>Embryophyta</taxon>
        <taxon>Tracheophyta</taxon>
        <taxon>Spermatophyta</taxon>
        <taxon>Magnoliopsida</taxon>
        <taxon>eudicotyledons</taxon>
        <taxon>Gunneridae</taxon>
        <taxon>Pentapetalae</taxon>
        <taxon>rosids</taxon>
        <taxon>malvids</taxon>
        <taxon>Malvales</taxon>
        <taxon>Malvaceae</taxon>
        <taxon>Malvoideae</taxon>
        <taxon>Hibiscus</taxon>
    </lineage>
</organism>
<comment type="subcellular location">
    <subcellularLocation>
        <location evidence="1">Endoplasmic reticulum membrane</location>
        <topology evidence="1">Multi-pass membrane protein</topology>
    </subcellularLocation>
</comment>
<feature type="region of interest" description="Disordered" evidence="7">
    <location>
        <begin position="981"/>
        <end position="1017"/>
    </location>
</feature>
<keyword evidence="11" id="KW-1185">Reference proteome</keyword>
<feature type="domain" description="APO" evidence="9">
    <location>
        <begin position="1260"/>
        <end position="1345"/>
    </location>
</feature>
<feature type="transmembrane region" description="Helical" evidence="8">
    <location>
        <begin position="877"/>
        <end position="896"/>
    </location>
</feature>
<evidence type="ECO:0000256" key="7">
    <source>
        <dbReference type="SAM" id="MobiDB-lite"/>
    </source>
</evidence>
<comment type="caution">
    <text evidence="10">The sequence shown here is derived from an EMBL/GenBank/DDBJ whole genome shotgun (WGS) entry which is preliminary data.</text>
</comment>
<keyword evidence="5" id="KW-0443">Lipid metabolism</keyword>
<evidence type="ECO:0000256" key="8">
    <source>
        <dbReference type="SAM" id="Phobius"/>
    </source>
</evidence>
<dbReference type="CDD" id="cd23995">
    <property type="entry name" value="Seipin_BSCL2_like"/>
    <property type="match status" value="1"/>
</dbReference>
<dbReference type="InterPro" id="IPR009617">
    <property type="entry name" value="Seipin"/>
</dbReference>
<proteinExistence type="predicted"/>
<keyword evidence="3" id="KW-0256">Endoplasmic reticulum</keyword>
<evidence type="ECO:0000256" key="4">
    <source>
        <dbReference type="ARBA" id="ARBA00022989"/>
    </source>
</evidence>
<keyword evidence="4 8" id="KW-1133">Transmembrane helix</keyword>
<evidence type="ECO:0000256" key="1">
    <source>
        <dbReference type="ARBA" id="ARBA00004477"/>
    </source>
</evidence>
<evidence type="ECO:0000259" key="9">
    <source>
        <dbReference type="PROSITE" id="PS51499"/>
    </source>
</evidence>
<evidence type="ECO:0000256" key="3">
    <source>
        <dbReference type="ARBA" id="ARBA00022824"/>
    </source>
</evidence>
<dbReference type="Proteomes" id="UP001396334">
    <property type="component" value="Unassembled WGS sequence"/>
</dbReference>
<dbReference type="PROSITE" id="PS51499">
    <property type="entry name" value="APO"/>
    <property type="match status" value="2"/>
</dbReference>
<accession>A0ABR2PB98</accession>
<feature type="transmembrane region" description="Helical" evidence="8">
    <location>
        <begin position="654"/>
        <end position="678"/>
    </location>
</feature>
<dbReference type="InterPro" id="IPR023342">
    <property type="entry name" value="APO_dom"/>
</dbReference>
<evidence type="ECO:0000256" key="6">
    <source>
        <dbReference type="ARBA" id="ARBA00023136"/>
    </source>
</evidence>
<dbReference type="EMBL" id="JBBPBN010000069">
    <property type="protein sequence ID" value="KAK8985578.1"/>
    <property type="molecule type" value="Genomic_DNA"/>
</dbReference>
<sequence>MSVERSFEAWEEVQRHGQDLADRLAQGFNGLIHSHMTPSSFPWPNPPNSMLFDLEFASQSFVKKDFGLPIDKSTIFDIGDIGNTIGRVGADFSAGLNGLVQQFFRSLPIPFRAEESTVLPVRGDMILKRQKAEVGGNDMEGWVGFSDRSKDFGLVENESGSEGLEDEEVSGFNLKSAGLLGRPQQRGMINITSTYESRTRDLESSLVARGDLWRVEASNGSSTSGSDNSLFLLQLGPVLFVRDTTLLLPVHLSKQHLLWYGYDRKNGMHSLCPAIWSKHRRWLLMSMLCIKPLACSFVDLQFPNGQFTYVSGEGLTTSAFLPLCGGLLQAQGQYPGEMRYSFSCKNKWGTRITPMMQWPDKSFTLGLSQALAWKKSGLMMRPSIQFSLFPTFGGSNPGLRTEVMHTVKEDLNLICGCSLAAHPSAFASISFGRSKWNGNVGKSGEIGTFRFQLGNTIRSFDTGVIIPNKRNTTRPIAIDSYSSLLAICTQIDSPSPWFLVDGADMVLKDAKSRKVNSVANGLNSSLGECNFHAENEKTKCIDSWKHESVNVSDELNSSLGNYAEFLVNFISFLPALMIKLVGFQFNLLVTFFTFPIWFSYFVFKSLMFPLQAVRQIKGYFMSKLFRMLDQTGKTVIAKAKNSIWNLALRFGVALFWSSYVCFMLVGLLVSGFLLGGFIMRFLLVKPIQTTQTLNFDYTKPSPTAFVPLLSSPGVGGPSSTISKDDIKSSKEIGPRFIPYNHRLQLTVSLTVPESEYNQKLGIFQVRVEFLSANGKVTGTSRYPCMLRFKSQTLRFAETVINSIPLITGHRSESQVLNIKMNEFTEGLEPTTYLKVILEQRAEFQPGAGIPEVYAASIALKSELPRLKQMIWYWRRTIFVSMSIMWFLAELVMILVFCRSMIIPKGMPWIGYFGEKVLLQSTGSMLQTLSTASSLWNPSQRSACLDIMELQTSQLSSLSQCPFHLQFESKWVRKGRALISGTPPYACQRPRQNPDGKKPGVYPQNVDLPPILPKKKKKPYPVPFKEIQRAARKDKKLAERGIEKPLEPPKNGLLVPELIPVAYEVLDAWKVLIKGLAQLLHVIPVYGCSECSEVHVAHSGHKIQDCKGQTSSKRHGLHAWVKGSINDILIPIESYHLYDPFGLRIKHETRFDYDRIPAVVELCIQAGVDIPEYPSRRRTNPIRMIGKKVIDRGGYVEEPKPWRSVDPSSSSIVDLDTCGACRRFPPPRPEDVQVIAQETMNAHEIVRSGVTNLMKKYTVKACGYCSEVHVGPWGHNAKLCGEFKHQWRDGKHGWQDATVGEVFPPNYVWHVQDPKGPPLRGALKRYYGKAPAVVEVCMQAGAQVPNRYKPMMRLDIIVPESEEASLVA</sequence>
<dbReference type="PANTHER" id="PTHR34541">
    <property type="entry name" value="OS01G0729900 PROTEIN"/>
    <property type="match status" value="1"/>
</dbReference>
<feature type="domain" description="APO" evidence="9">
    <location>
        <begin position="1086"/>
        <end position="1171"/>
    </location>
</feature>
<dbReference type="Pfam" id="PF06775">
    <property type="entry name" value="Seipin"/>
    <property type="match status" value="1"/>
</dbReference>
<keyword evidence="6 8" id="KW-0472">Membrane</keyword>
<protein>
    <recommendedName>
        <fullName evidence="9">APO domain-containing protein</fullName>
    </recommendedName>
</protein>
<evidence type="ECO:0000256" key="5">
    <source>
        <dbReference type="ARBA" id="ARBA00023098"/>
    </source>
</evidence>
<evidence type="ECO:0000313" key="11">
    <source>
        <dbReference type="Proteomes" id="UP001396334"/>
    </source>
</evidence>
<reference evidence="10 11" key="1">
    <citation type="journal article" date="2024" name="G3 (Bethesda)">
        <title>Genome assembly of Hibiscus sabdariffa L. provides insights into metabolisms of medicinal natural products.</title>
        <authorList>
            <person name="Kim T."/>
        </authorList>
    </citation>
    <scope>NUCLEOTIDE SEQUENCE [LARGE SCALE GENOMIC DNA]</scope>
    <source>
        <strain evidence="10">TK-2024</strain>
        <tissue evidence="10">Old leaves</tissue>
    </source>
</reference>
<evidence type="ECO:0000313" key="10">
    <source>
        <dbReference type="EMBL" id="KAK8985578.1"/>
    </source>
</evidence>
<gene>
    <name evidence="10" type="ORF">V6N11_068831</name>
</gene>
<keyword evidence="2 8" id="KW-0812">Transmembrane</keyword>
<dbReference type="Pfam" id="PF05634">
    <property type="entry name" value="APO_RNA-bind"/>
    <property type="match status" value="2"/>
</dbReference>
<dbReference type="PANTHER" id="PTHR34541:SF2">
    <property type="entry name" value="OS01G0729900 PROTEIN"/>
    <property type="match status" value="1"/>
</dbReference>
<name>A0ABR2PB98_9ROSI</name>
<feature type="transmembrane region" description="Helical" evidence="8">
    <location>
        <begin position="585"/>
        <end position="603"/>
    </location>
</feature>